<reference evidence="2 3" key="1">
    <citation type="submission" date="2020-10" db="EMBL/GenBank/DDBJ databases">
        <title>The Coptis chinensis genome and diversification of protoberbering-type alkaloids.</title>
        <authorList>
            <person name="Wang B."/>
            <person name="Shu S."/>
            <person name="Song C."/>
            <person name="Liu Y."/>
        </authorList>
    </citation>
    <scope>NUCLEOTIDE SEQUENCE [LARGE SCALE GENOMIC DNA]</scope>
    <source>
        <strain evidence="2">HL-2020</strain>
        <tissue evidence="2">Leaf</tissue>
    </source>
</reference>
<protein>
    <submittedName>
        <fullName evidence="2">Uncharacterized protein</fullName>
    </submittedName>
</protein>
<dbReference type="EMBL" id="JADFTS010000004">
    <property type="protein sequence ID" value="KAF9608652.1"/>
    <property type="molecule type" value="Genomic_DNA"/>
</dbReference>
<accession>A0A835I2U8</accession>
<dbReference type="GO" id="GO:0042651">
    <property type="term" value="C:thylakoid membrane"/>
    <property type="evidence" value="ECO:0007669"/>
    <property type="project" value="TreeGrafter"/>
</dbReference>
<evidence type="ECO:0000313" key="2">
    <source>
        <dbReference type="EMBL" id="KAF9608652.1"/>
    </source>
</evidence>
<evidence type="ECO:0000256" key="1">
    <source>
        <dbReference type="SAM" id="MobiDB-lite"/>
    </source>
</evidence>
<keyword evidence="3" id="KW-1185">Reference proteome</keyword>
<dbReference type="OrthoDB" id="1422964at2759"/>
<name>A0A835I2U8_9MAGN</name>
<dbReference type="PANTHER" id="PTHR33917">
    <property type="entry name" value="PROTEIN EXECUTER 1, CHLOROPLASTIC"/>
    <property type="match status" value="1"/>
</dbReference>
<dbReference type="Proteomes" id="UP000631114">
    <property type="component" value="Unassembled WGS sequence"/>
</dbReference>
<dbReference type="PANTHER" id="PTHR33917:SF3">
    <property type="entry name" value="PROTEIN EXECUTER 1, CHLOROPLASTIC"/>
    <property type="match status" value="1"/>
</dbReference>
<gene>
    <name evidence="2" type="ORF">IFM89_010436</name>
</gene>
<dbReference type="AlphaFoldDB" id="A0A835I2U8"/>
<feature type="region of interest" description="Disordered" evidence="1">
    <location>
        <begin position="276"/>
        <end position="322"/>
    </location>
</feature>
<comment type="caution">
    <text evidence="2">The sequence shown here is derived from an EMBL/GenBank/DDBJ whole genome shotgun (WGS) entry which is preliminary data.</text>
</comment>
<dbReference type="InterPro" id="IPR044680">
    <property type="entry name" value="EX1/2"/>
</dbReference>
<sequence length="422" mass="46737">MASISSPPSFPSLRKFSSISPPLISFSSSHHPLSNSIIPCRCLPQDSLFHQAIKNVTETFQDFVKFYRKDNNNNNNNNVKERKDVEEWDWDKWMEYITKLEEQEEIVTILKVKLGEAVCREDFEEAARFKVGIAAAGANDIVGRVISQLNRAVEEERYEDAAFFRDNASAGLKALASSTMVNLRCSQVGWWAGISEGSDDPYGRIIHINAEHGRYVARSYSPRQLATAKPGAPLFEVFLTTDDKGDYKQLVVYLKGSRGKSEDSFTKSSLLSDQSSDLNPLIGLAEGQSGLSAPNTEDIENSEEEDDDSDLAEGMTGLPNMMPDVIPDVKVKLWRVTGTGKVDKGPISKVDEQVSEEDEEEDVFGDSDMVNVEAESNNDTDEILIDSAGGISDNYGNRNEIVVKIVFGGLLQKLTNQTPSRT</sequence>
<dbReference type="GO" id="GO:0010343">
    <property type="term" value="P:singlet oxygen-mediated programmed cell death"/>
    <property type="evidence" value="ECO:0007669"/>
    <property type="project" value="InterPro"/>
</dbReference>
<evidence type="ECO:0000313" key="3">
    <source>
        <dbReference type="Proteomes" id="UP000631114"/>
    </source>
</evidence>
<feature type="compositionally biased region" description="Acidic residues" evidence="1">
    <location>
        <begin position="297"/>
        <end position="311"/>
    </location>
</feature>
<organism evidence="2 3">
    <name type="scientific">Coptis chinensis</name>
    <dbReference type="NCBI Taxonomy" id="261450"/>
    <lineage>
        <taxon>Eukaryota</taxon>
        <taxon>Viridiplantae</taxon>
        <taxon>Streptophyta</taxon>
        <taxon>Embryophyta</taxon>
        <taxon>Tracheophyta</taxon>
        <taxon>Spermatophyta</taxon>
        <taxon>Magnoliopsida</taxon>
        <taxon>Ranunculales</taxon>
        <taxon>Ranunculaceae</taxon>
        <taxon>Coptidoideae</taxon>
        <taxon>Coptis</taxon>
    </lineage>
</organism>
<proteinExistence type="predicted"/>